<keyword evidence="8" id="KW-0472">Membrane</keyword>
<feature type="domain" description="Fucosyltransferase C-terminal" evidence="12">
    <location>
        <begin position="218"/>
        <end position="400"/>
    </location>
</feature>
<dbReference type="Pfam" id="PF00852">
    <property type="entry name" value="Glyco_transf_10"/>
    <property type="match status" value="1"/>
</dbReference>
<keyword evidence="15" id="KW-1185">Reference proteome</keyword>
<protein>
    <recommendedName>
        <fullName evidence="11">Fucosyltransferase</fullName>
        <ecNumber evidence="11">2.4.1.-</ecNumber>
    </recommendedName>
</protein>
<keyword evidence="6" id="KW-0735">Signal-anchor</keyword>
<evidence type="ECO:0000256" key="7">
    <source>
        <dbReference type="ARBA" id="ARBA00022989"/>
    </source>
</evidence>
<evidence type="ECO:0000256" key="4">
    <source>
        <dbReference type="ARBA" id="ARBA00022679"/>
    </source>
</evidence>
<evidence type="ECO:0000256" key="1">
    <source>
        <dbReference type="ARBA" id="ARBA00004922"/>
    </source>
</evidence>
<feature type="domain" description="Fucosyltransferase N-terminal" evidence="13">
    <location>
        <begin position="104"/>
        <end position="198"/>
    </location>
</feature>
<dbReference type="Pfam" id="PF17039">
    <property type="entry name" value="Glyco_tran_10_N"/>
    <property type="match status" value="1"/>
</dbReference>
<dbReference type="InterPro" id="IPR038577">
    <property type="entry name" value="GT10-like_C_sf"/>
</dbReference>
<evidence type="ECO:0000256" key="9">
    <source>
        <dbReference type="ARBA" id="ARBA00023180"/>
    </source>
</evidence>
<evidence type="ECO:0000256" key="5">
    <source>
        <dbReference type="ARBA" id="ARBA00022692"/>
    </source>
</evidence>
<evidence type="ECO:0000256" key="10">
    <source>
        <dbReference type="ARBA" id="ARBA00060399"/>
    </source>
</evidence>
<comment type="subcellular location">
    <subcellularLocation>
        <location evidence="10">Endomembrane system</location>
        <topology evidence="10">Single-pass type II membrane protein</topology>
    </subcellularLocation>
    <subcellularLocation>
        <location evidence="11">Golgi apparatus</location>
        <location evidence="11">Golgi stack membrane</location>
        <topology evidence="11">Single-pass type II membrane protein</topology>
    </subcellularLocation>
</comment>
<evidence type="ECO:0000256" key="11">
    <source>
        <dbReference type="RuleBase" id="RU003832"/>
    </source>
</evidence>
<dbReference type="InterPro" id="IPR001503">
    <property type="entry name" value="Glyco_trans_10"/>
</dbReference>
<dbReference type="PANTHER" id="PTHR11929">
    <property type="entry name" value="ALPHA- 1,3 -FUCOSYLTRANSFERASE"/>
    <property type="match status" value="1"/>
</dbReference>
<dbReference type="Gene3D" id="3.40.50.11660">
    <property type="entry name" value="Glycosyl transferase family 10, C-terminal domain"/>
    <property type="match status" value="1"/>
</dbReference>
<evidence type="ECO:0000256" key="8">
    <source>
        <dbReference type="ARBA" id="ARBA00023136"/>
    </source>
</evidence>
<keyword evidence="5 11" id="KW-0812">Transmembrane</keyword>
<dbReference type="GO" id="GO:0032580">
    <property type="term" value="C:Golgi cisterna membrane"/>
    <property type="evidence" value="ECO:0007669"/>
    <property type="project" value="UniProtKB-SubCell"/>
</dbReference>
<evidence type="ECO:0000256" key="3">
    <source>
        <dbReference type="ARBA" id="ARBA00022676"/>
    </source>
</evidence>
<name>A0A2G8LGL5_STIJA</name>
<dbReference type="UniPathway" id="UPA00378"/>
<proteinExistence type="inferred from homology"/>
<reference evidence="14 15" key="1">
    <citation type="journal article" date="2017" name="PLoS Biol.">
        <title>The sea cucumber genome provides insights into morphological evolution and visceral regeneration.</title>
        <authorList>
            <person name="Zhang X."/>
            <person name="Sun L."/>
            <person name="Yuan J."/>
            <person name="Sun Y."/>
            <person name="Gao Y."/>
            <person name="Zhang L."/>
            <person name="Li S."/>
            <person name="Dai H."/>
            <person name="Hamel J.F."/>
            <person name="Liu C."/>
            <person name="Yu Y."/>
            <person name="Liu S."/>
            <person name="Lin W."/>
            <person name="Guo K."/>
            <person name="Jin S."/>
            <person name="Xu P."/>
            <person name="Storey K.B."/>
            <person name="Huan P."/>
            <person name="Zhang T."/>
            <person name="Zhou Y."/>
            <person name="Zhang J."/>
            <person name="Lin C."/>
            <person name="Li X."/>
            <person name="Xing L."/>
            <person name="Huo D."/>
            <person name="Sun M."/>
            <person name="Wang L."/>
            <person name="Mercier A."/>
            <person name="Li F."/>
            <person name="Yang H."/>
            <person name="Xiang J."/>
        </authorList>
    </citation>
    <scope>NUCLEOTIDE SEQUENCE [LARGE SCALE GENOMIC DNA]</scope>
    <source>
        <strain evidence="14">Shaxun</strain>
        <tissue evidence="14">Muscle</tissue>
    </source>
</reference>
<evidence type="ECO:0000256" key="6">
    <source>
        <dbReference type="ARBA" id="ARBA00022968"/>
    </source>
</evidence>
<dbReference type="AlphaFoldDB" id="A0A2G8LGL5"/>
<sequence>MAYFYIRLGKVAKLVFLLPGIILLYLSFDSDSSTSLDNHGRQSASRWLMSLYESNRNYVFKSKKRDGTKQTILLFGMKPHWKEFCKYPEMSHCKDLINFPRDVFCPTLNQSITITFSESAEDIRGADVVLFTNVYNWMTPDMWTWIHGNRSDGQPWALVSLESPLYVPGMTPPEQYRDTTYTWVASYKTDSDLTLPYGYYESYGENKPPEIDLKPFVTNKTKLIAWMSSNCGTLQWDRHRFVNDLKEIIQVDKYGKCGEQEVPWNDAKAVRATLGQYKFYLSLENSCCDDYVSEKFWRTLEMGVIPVVVGASREQYTKIAPPNSFIHVDQFASLAELAIHLTVISNDEDQYLEYFKWRNQGRIVVYSQEVQYVVPLMEKTHCSLFQHYMQTNRSEDKTVEYMGKRWFGSCDSCGDKWIQSYKL</sequence>
<gene>
    <name evidence="14" type="ORF">BSL78_03689</name>
</gene>
<keyword evidence="7" id="KW-1133">Transmembrane helix</keyword>
<dbReference type="EC" id="2.4.1.-" evidence="11"/>
<dbReference type="FunFam" id="3.40.50.11660:FF:000002">
    <property type="entry name" value="Alpha-(1,3)-fucosyltransferase"/>
    <property type="match status" value="1"/>
</dbReference>
<dbReference type="EMBL" id="MRZV01000084">
    <property type="protein sequence ID" value="PIK59387.1"/>
    <property type="molecule type" value="Genomic_DNA"/>
</dbReference>
<evidence type="ECO:0000313" key="14">
    <source>
        <dbReference type="EMBL" id="PIK59387.1"/>
    </source>
</evidence>
<evidence type="ECO:0000256" key="2">
    <source>
        <dbReference type="ARBA" id="ARBA00008919"/>
    </source>
</evidence>
<comment type="caution">
    <text evidence="14">The sequence shown here is derived from an EMBL/GenBank/DDBJ whole genome shotgun (WGS) entry which is preliminary data.</text>
</comment>
<keyword evidence="3 11" id="KW-0328">Glycosyltransferase</keyword>
<keyword evidence="11" id="KW-0333">Golgi apparatus</keyword>
<comment type="similarity">
    <text evidence="2 11">Belongs to the glycosyltransferase 10 family.</text>
</comment>
<keyword evidence="9" id="KW-0325">Glycoprotein</keyword>
<dbReference type="InterPro" id="IPR031481">
    <property type="entry name" value="Glyco_tran_10_N"/>
</dbReference>
<dbReference type="Proteomes" id="UP000230750">
    <property type="component" value="Unassembled WGS sequence"/>
</dbReference>
<keyword evidence="4 11" id="KW-0808">Transferase</keyword>
<organism evidence="14 15">
    <name type="scientific">Stichopus japonicus</name>
    <name type="common">Sea cucumber</name>
    <dbReference type="NCBI Taxonomy" id="307972"/>
    <lineage>
        <taxon>Eukaryota</taxon>
        <taxon>Metazoa</taxon>
        <taxon>Echinodermata</taxon>
        <taxon>Eleutherozoa</taxon>
        <taxon>Echinozoa</taxon>
        <taxon>Holothuroidea</taxon>
        <taxon>Aspidochirotacea</taxon>
        <taxon>Aspidochirotida</taxon>
        <taxon>Stichopodidae</taxon>
        <taxon>Apostichopus</taxon>
    </lineage>
</organism>
<evidence type="ECO:0000259" key="12">
    <source>
        <dbReference type="Pfam" id="PF00852"/>
    </source>
</evidence>
<accession>A0A2G8LGL5</accession>
<dbReference type="GO" id="GO:0046920">
    <property type="term" value="F:alpha-(1-&gt;3)-fucosyltransferase activity"/>
    <property type="evidence" value="ECO:0007669"/>
    <property type="project" value="TreeGrafter"/>
</dbReference>
<dbReference type="InterPro" id="IPR055270">
    <property type="entry name" value="Glyco_tran_10_C"/>
</dbReference>
<evidence type="ECO:0000313" key="15">
    <source>
        <dbReference type="Proteomes" id="UP000230750"/>
    </source>
</evidence>
<dbReference type="SUPFAM" id="SSF53756">
    <property type="entry name" value="UDP-Glycosyltransferase/glycogen phosphorylase"/>
    <property type="match status" value="1"/>
</dbReference>
<dbReference type="PANTHER" id="PTHR11929:SF145">
    <property type="entry name" value="ALPHA-(1,3)-FUCOSYLTRANSFERASE FUT-1"/>
    <property type="match status" value="1"/>
</dbReference>
<dbReference type="OrthoDB" id="427096at2759"/>
<evidence type="ECO:0000259" key="13">
    <source>
        <dbReference type="Pfam" id="PF17039"/>
    </source>
</evidence>
<comment type="pathway">
    <text evidence="1">Protein modification; protein glycosylation.</text>
</comment>